<accession>A0A645HJ10</accession>
<sequence length="117" mass="13094">MGDGKREQPERDAAIPGPHEAVEIDFQPGDEHDIKQSDRTEHGDGGAALDQIQPVRPQQCAAGEQQDQVRNPQPACNQRSDENQKHQKGENQNRVLNRKHEQSFVRVVCGNRAVNLI</sequence>
<proteinExistence type="predicted"/>
<protein>
    <submittedName>
        <fullName evidence="2">Uncharacterized protein</fullName>
    </submittedName>
</protein>
<feature type="compositionally biased region" description="Polar residues" evidence="1">
    <location>
        <begin position="65"/>
        <end position="78"/>
    </location>
</feature>
<evidence type="ECO:0000313" key="2">
    <source>
        <dbReference type="EMBL" id="MPN38730.1"/>
    </source>
</evidence>
<feature type="compositionally biased region" description="Basic and acidic residues" evidence="1">
    <location>
        <begin position="1"/>
        <end position="13"/>
    </location>
</feature>
<dbReference type="EMBL" id="VSSQ01094133">
    <property type="protein sequence ID" value="MPN38730.1"/>
    <property type="molecule type" value="Genomic_DNA"/>
</dbReference>
<organism evidence="2">
    <name type="scientific">bioreactor metagenome</name>
    <dbReference type="NCBI Taxonomy" id="1076179"/>
    <lineage>
        <taxon>unclassified sequences</taxon>
        <taxon>metagenomes</taxon>
        <taxon>ecological metagenomes</taxon>
    </lineage>
</organism>
<name>A0A645HJ10_9ZZZZ</name>
<comment type="caution">
    <text evidence="2">The sequence shown here is derived from an EMBL/GenBank/DDBJ whole genome shotgun (WGS) entry which is preliminary data.</text>
</comment>
<feature type="compositionally biased region" description="Basic and acidic residues" evidence="1">
    <location>
        <begin position="29"/>
        <end position="44"/>
    </location>
</feature>
<evidence type="ECO:0000256" key="1">
    <source>
        <dbReference type="SAM" id="MobiDB-lite"/>
    </source>
</evidence>
<dbReference type="AlphaFoldDB" id="A0A645HJ10"/>
<feature type="compositionally biased region" description="Basic and acidic residues" evidence="1">
    <location>
        <begin position="79"/>
        <end position="91"/>
    </location>
</feature>
<gene>
    <name evidence="2" type="ORF">SDC9_186255</name>
</gene>
<reference evidence="2" key="1">
    <citation type="submission" date="2019-08" db="EMBL/GenBank/DDBJ databases">
        <authorList>
            <person name="Kucharzyk K."/>
            <person name="Murdoch R.W."/>
            <person name="Higgins S."/>
            <person name="Loffler F."/>
        </authorList>
    </citation>
    <scope>NUCLEOTIDE SEQUENCE</scope>
</reference>
<feature type="region of interest" description="Disordered" evidence="1">
    <location>
        <begin position="1"/>
        <end position="102"/>
    </location>
</feature>